<proteinExistence type="predicted"/>
<dbReference type="Gene3D" id="3.40.50.1820">
    <property type="entry name" value="alpha/beta hydrolase"/>
    <property type="match status" value="1"/>
</dbReference>
<protein>
    <submittedName>
        <fullName evidence="1">Alpha/beta hydrolase</fullName>
    </submittedName>
</protein>
<evidence type="ECO:0000313" key="2">
    <source>
        <dbReference type="Proteomes" id="UP001296706"/>
    </source>
</evidence>
<gene>
    <name evidence="1" type="ORF">HF577_30980</name>
</gene>
<dbReference type="SUPFAM" id="SSF53474">
    <property type="entry name" value="alpha/beta-Hydrolases"/>
    <property type="match status" value="1"/>
</dbReference>
<keyword evidence="1" id="KW-0378">Hydrolase</keyword>
<evidence type="ECO:0000313" key="1">
    <source>
        <dbReference type="EMBL" id="NMH81505.1"/>
    </source>
</evidence>
<dbReference type="RefSeq" id="WP_169399552.1">
    <property type="nucleotide sequence ID" value="NZ_JAAXKY010000152.1"/>
</dbReference>
<dbReference type="GO" id="GO:0016787">
    <property type="term" value="F:hydrolase activity"/>
    <property type="evidence" value="ECO:0007669"/>
    <property type="project" value="UniProtKB-KW"/>
</dbReference>
<dbReference type="InterPro" id="IPR029058">
    <property type="entry name" value="AB_hydrolase_fold"/>
</dbReference>
<accession>A0ABX1RQ81</accession>
<keyword evidence="2" id="KW-1185">Reference proteome</keyword>
<sequence>MLPGSGSDEVFVRSVFAGPLGALGIELHAVAPRHGRDVIDGYRAALDAALERPGPVLVGGISLGAHVAAAWAAQRRAEAGPGPAGLLLALPAWTGRPGDAPATLAARATAACVRDSGVAGAVAAAEAGSPPWLAAELARAWQRYGTGLAAALDAAAAEPAPDASGLRALDVPVGLAALVDDPVHPLAVAEHWHALLPRAVLRSAPLAVFGADPAVLGRAAVLGWLRAARAGALSAATRTPVP</sequence>
<name>A0ABX1RQ81_9PSEU</name>
<dbReference type="Proteomes" id="UP001296706">
    <property type="component" value="Unassembled WGS sequence"/>
</dbReference>
<comment type="caution">
    <text evidence="1">The sequence shown here is derived from an EMBL/GenBank/DDBJ whole genome shotgun (WGS) entry which is preliminary data.</text>
</comment>
<organism evidence="1 2">
    <name type="scientific">Pseudonocardia xinjiangensis</name>
    <dbReference type="NCBI Taxonomy" id="75289"/>
    <lineage>
        <taxon>Bacteria</taxon>
        <taxon>Bacillati</taxon>
        <taxon>Actinomycetota</taxon>
        <taxon>Actinomycetes</taxon>
        <taxon>Pseudonocardiales</taxon>
        <taxon>Pseudonocardiaceae</taxon>
        <taxon>Pseudonocardia</taxon>
    </lineage>
</organism>
<reference evidence="1 2" key="1">
    <citation type="submission" date="2020-04" db="EMBL/GenBank/DDBJ databases">
        <authorList>
            <person name="Klaysubun C."/>
            <person name="Duangmal K."/>
            <person name="Lipun K."/>
        </authorList>
    </citation>
    <scope>NUCLEOTIDE SEQUENCE [LARGE SCALE GENOMIC DNA]</scope>
    <source>
        <strain evidence="1 2">JCM 11839</strain>
    </source>
</reference>
<dbReference type="EMBL" id="JAAXKY010000152">
    <property type="protein sequence ID" value="NMH81505.1"/>
    <property type="molecule type" value="Genomic_DNA"/>
</dbReference>